<dbReference type="SMART" id="SM00382">
    <property type="entry name" value="AAA"/>
    <property type="match status" value="2"/>
</dbReference>
<dbReference type="InterPro" id="IPR011545">
    <property type="entry name" value="DEAD/DEAH_box_helicase_dom"/>
</dbReference>
<evidence type="ECO:0000313" key="7">
    <source>
        <dbReference type="EMBL" id="KAK2197760.1"/>
    </source>
</evidence>
<dbReference type="FunFam" id="1.10.10.10:FF:000024">
    <property type="entry name" value="U5 small nuclear ribonucleoprotein helicase"/>
    <property type="match status" value="1"/>
</dbReference>
<comment type="caution">
    <text evidence="7">The sequence shown here is derived from an EMBL/GenBank/DDBJ whole genome shotgun (WGS) entry which is preliminary data.</text>
</comment>
<dbReference type="PANTHER" id="PTHR47961:SF13">
    <property type="entry name" value="ACTIVATING SIGNAL COINTEGRATOR 1 COMPLEX SUBUNIT 3"/>
    <property type="match status" value="1"/>
</dbReference>
<protein>
    <submittedName>
        <fullName evidence="7">Bifunctional C2 domain superfamily/Helicase</fullName>
    </submittedName>
</protein>
<dbReference type="GO" id="GO:0016787">
    <property type="term" value="F:hydrolase activity"/>
    <property type="evidence" value="ECO:0007669"/>
    <property type="project" value="UniProtKB-KW"/>
</dbReference>
<feature type="domain" description="Helicase C-terminal" evidence="6">
    <location>
        <begin position="1349"/>
        <end position="1548"/>
    </location>
</feature>
<dbReference type="GO" id="GO:0004386">
    <property type="term" value="F:helicase activity"/>
    <property type="evidence" value="ECO:0007669"/>
    <property type="project" value="UniProtKB-KW"/>
</dbReference>
<dbReference type="EMBL" id="JALLKP010000001">
    <property type="protein sequence ID" value="KAK2197760.1"/>
    <property type="molecule type" value="Genomic_DNA"/>
</dbReference>
<dbReference type="Pfam" id="PF00270">
    <property type="entry name" value="DEAD"/>
    <property type="match status" value="2"/>
</dbReference>
<name>A0AAD9PN57_9APIC</name>
<dbReference type="InterPro" id="IPR004179">
    <property type="entry name" value="Sec63-dom"/>
</dbReference>
<evidence type="ECO:0000259" key="5">
    <source>
        <dbReference type="PROSITE" id="PS51192"/>
    </source>
</evidence>
<dbReference type="InterPro" id="IPR036388">
    <property type="entry name" value="WH-like_DNA-bd_sf"/>
</dbReference>
<dbReference type="SUPFAM" id="SSF158702">
    <property type="entry name" value="Sec63 N-terminal domain-like"/>
    <property type="match status" value="2"/>
</dbReference>
<dbReference type="CDD" id="cd18795">
    <property type="entry name" value="SF2_C_Ski2"/>
    <property type="match status" value="2"/>
</dbReference>
<dbReference type="Gene3D" id="3.40.50.300">
    <property type="entry name" value="P-loop containing nucleotide triphosphate hydrolases"/>
    <property type="match status" value="4"/>
</dbReference>
<dbReference type="PIRSF" id="PIRSF039073">
    <property type="entry name" value="BRR2"/>
    <property type="match status" value="1"/>
</dbReference>
<dbReference type="InterPro" id="IPR050474">
    <property type="entry name" value="Hel308_SKI2-like"/>
</dbReference>
<dbReference type="SMART" id="SM00487">
    <property type="entry name" value="DEXDc"/>
    <property type="match status" value="2"/>
</dbReference>
<sequence>MTENNRSLMSPYDLILPRDGYLLKHQVYRRFANQDSSHKREDENDDLGAAIECSFVDADDAGTLSWCIRNCKRICDNNPNLDHNKLVNDILVTIENDNNPDSIAFILAEVVNFEHLYFISKIIDFRKNILKQWHLKLHNLLLRLTTKESSHNDEYIRINKLIKNKFGKSIEQCKNRLESILSGIPPKELLELMDSNFQINQAMGTAKGFEKRITFNVTREDFEHYEKLTLPMTERTVEMKYDKLIPISELPEWAQIVFADIKQFNLIQSRVFEIAFNSCQNMLISAPTGCGKTNVALLCILQNFKQRFENGLPCGKAIYIAPMKALASEITRKFQKAILSLGLTVREVTSDTNIPKSELEEIDVMIVTPEKFDVLTRNSHSTGTQSDDSFFSRITCLIIDEIHLLNDDRGPVIEIIVARFFRLIESTQIIRRVVGISATLPNWQDVAQFLRVGPSNAFYFGMEYRHVPLQQIFYGVKRSDSGPVMIDICMEHIVETLEKEKQCIVFVHSRNETLKTATKLIDQIQQTGRSDLFCTQSKDRVKLSKTLEHTKFPQLKQLAEYSISIHHAGMPRRDRDLVENMFKEGLVKVLVSTSTLAWGVNLPAHCVIINGTFIGGIGVDRNINQLELTQIMGRAGRPQFDTSGYGILITEHKNLQQYVRMQVESVPIESQLHRHLSNALNAEIAIGTIKSESDTNTWLQYTYLNVRLFKNPLHYGINTNITDEKLYLYRKKIITEAAEVLCKSKLIRYYKKTGEFVSTDLGRIAARYYVDYETIHNFAASINPFIYFDKSHMNKDPENVIVNDEYILDHLCECREFENLLYRNEETDELLQLSNDCVYKPRSGFNHVKSKVSILIQSYISRIYIKTPSLVTDLNYLVQNVGRLLRAYFEVSTSETVSGPPVGDVIHKWMLMFERQIWDVKLHPLNVMRHFCYPYHALGITKDSKLSTLLSVSTVARLDGMFKLEEILDLTQEELTNVIRSKTEANKVFIFRQHIPYPQIKVYAQPLTNRITRVSVHIQLNHKWSTRWNGNSECFNVWICSEDRLMSSTKITLTNLNPYGSTESFIPVHDNRNLLLVKIFSCRWLGLVFEEQIIFPSCELKEDGYTTLKNLIPLPTTALSNPAFEATYNFKYFNPLQTQIFAQCYWNDGNMLVGAPTGSGKTVAAELGIFRLFNTRPNQKAVYIAPLKALAYERLRDWSIRFGGMKKVIEMTGDSYTAASEINISDIIITTPEKWDGVSRHWRRRKFVRSIGLIIIDEVHLLGEARGAVLESIVTRLGFISAFTGHNIRLICLSTALANPQHIGQWLSIAPCRLFNFSPAVRPVKCHLYIDGFPLKAYCPRMNSMNKPAFDTIMRHDPDSPVLIFVSSRRQTRTTAQDFIGLLQINSVCWSKTQIDYTFQDENLNHMVPYGIGIHHAGLHDSDRRKIETFFANGDIKVLIATSTLAWGVNLPAKIVFIKGTEYYDGVSKRYIDHSITDIMQMVGRAGRSLHDKEAFAYIYTETCKVGFFKAFLFSPFPIESHFHEKLVDNLNSLVATGEVVTKAKAMDYLKHTFLYKRLQSNVQYYTNIDMLSTYKGGLDADSIADALVTSSFKMLMDIDCIALAQNQGTCLVDQVYVPTILGMLASQYYISGKTLHDFTNKILDGVNISLLGVAVILSSAVEFSTVPLRHNEDCYNMKLSQGALVPIKESEAASPHAKTFLLLQAKLFHLEMPVFDYYNDVKSVMDQMPRIIQAFIDLVATSRNLKLMLCAILLYKCLVWEIDPRSLNLPLDDSIHLQTLVQVALASESNEHEIYYLDKMVHIPNSQKSIQVPYAKTCVIDVNVSLDNFNGGDSAVGYLIFANANSNVIYGFKKILDNSTKAKFRYMMIRFIRN</sequence>
<organism evidence="7 8">
    <name type="scientific">Babesia duncani</name>
    <dbReference type="NCBI Taxonomy" id="323732"/>
    <lineage>
        <taxon>Eukaryota</taxon>
        <taxon>Sar</taxon>
        <taxon>Alveolata</taxon>
        <taxon>Apicomplexa</taxon>
        <taxon>Aconoidasida</taxon>
        <taxon>Piroplasmida</taxon>
        <taxon>Babesiidae</taxon>
        <taxon>Babesia</taxon>
    </lineage>
</organism>
<evidence type="ECO:0000313" key="8">
    <source>
        <dbReference type="Proteomes" id="UP001214638"/>
    </source>
</evidence>
<dbReference type="InterPro" id="IPR014001">
    <property type="entry name" value="Helicase_ATP-bd"/>
</dbReference>
<gene>
    <name evidence="7" type="ORF">BdWA1_000763</name>
</gene>
<dbReference type="InterPro" id="IPR003593">
    <property type="entry name" value="AAA+_ATPase"/>
</dbReference>
<dbReference type="InterPro" id="IPR036390">
    <property type="entry name" value="WH_DNA-bd_sf"/>
</dbReference>
<keyword evidence="8" id="KW-1185">Reference proteome</keyword>
<accession>A0AAD9PN57</accession>
<dbReference type="Pfam" id="PF00271">
    <property type="entry name" value="Helicase_C"/>
    <property type="match status" value="2"/>
</dbReference>
<keyword evidence="4" id="KW-0067">ATP-binding</keyword>
<dbReference type="InterPro" id="IPR027417">
    <property type="entry name" value="P-loop_NTPase"/>
</dbReference>
<feature type="domain" description="Helicase C-terminal" evidence="6">
    <location>
        <begin position="516"/>
        <end position="680"/>
    </location>
</feature>
<dbReference type="InterPro" id="IPR001650">
    <property type="entry name" value="Helicase_C-like"/>
</dbReference>
<dbReference type="PROSITE" id="PS51192">
    <property type="entry name" value="HELICASE_ATP_BIND_1"/>
    <property type="match status" value="2"/>
</dbReference>
<dbReference type="KEGG" id="bdw:94335061"/>
<dbReference type="SUPFAM" id="SSF46785">
    <property type="entry name" value="Winged helix' DNA-binding domain"/>
    <property type="match status" value="2"/>
</dbReference>
<keyword evidence="3" id="KW-0347">Helicase</keyword>
<dbReference type="Pfam" id="PF02889">
    <property type="entry name" value="Sec63"/>
    <property type="match status" value="2"/>
</dbReference>
<keyword evidence="1" id="KW-0547">Nucleotide-binding</keyword>
<dbReference type="SMART" id="SM00973">
    <property type="entry name" value="Sec63"/>
    <property type="match status" value="2"/>
</dbReference>
<dbReference type="Proteomes" id="UP001214638">
    <property type="component" value="Unassembled WGS sequence"/>
</dbReference>
<dbReference type="GO" id="GO:0005524">
    <property type="term" value="F:ATP binding"/>
    <property type="evidence" value="ECO:0007669"/>
    <property type="project" value="UniProtKB-KW"/>
</dbReference>
<evidence type="ECO:0000259" key="6">
    <source>
        <dbReference type="PROSITE" id="PS51194"/>
    </source>
</evidence>
<proteinExistence type="predicted"/>
<dbReference type="SUPFAM" id="SSF52540">
    <property type="entry name" value="P-loop containing nucleoside triphosphate hydrolases"/>
    <property type="match status" value="2"/>
</dbReference>
<dbReference type="Pfam" id="PF23445">
    <property type="entry name" value="WHD_SNRNP200"/>
    <property type="match status" value="2"/>
</dbReference>
<evidence type="ECO:0000256" key="4">
    <source>
        <dbReference type="ARBA" id="ARBA00022840"/>
    </source>
</evidence>
<dbReference type="SMART" id="SM00490">
    <property type="entry name" value="HELICc"/>
    <property type="match status" value="2"/>
</dbReference>
<evidence type="ECO:0000256" key="1">
    <source>
        <dbReference type="ARBA" id="ARBA00022741"/>
    </source>
</evidence>
<dbReference type="FunFam" id="3.40.50.300:FF:003287">
    <property type="entry name" value="U5 small nuclear ribonucleoprotein 200 kDa helicase"/>
    <property type="match status" value="1"/>
</dbReference>
<dbReference type="InterPro" id="IPR057842">
    <property type="entry name" value="WH_MER3"/>
</dbReference>
<evidence type="ECO:0000256" key="3">
    <source>
        <dbReference type="ARBA" id="ARBA00022806"/>
    </source>
</evidence>
<dbReference type="PROSITE" id="PS51194">
    <property type="entry name" value="HELICASE_CTER"/>
    <property type="match status" value="2"/>
</dbReference>
<feature type="domain" description="Helicase ATP-binding" evidence="5">
    <location>
        <begin position="1142"/>
        <end position="1294"/>
    </location>
</feature>
<dbReference type="Gene3D" id="2.60.40.150">
    <property type="entry name" value="C2 domain"/>
    <property type="match status" value="1"/>
</dbReference>
<dbReference type="GO" id="GO:0003676">
    <property type="term" value="F:nucleic acid binding"/>
    <property type="evidence" value="ECO:0007669"/>
    <property type="project" value="InterPro"/>
</dbReference>
<feature type="domain" description="Helicase ATP-binding" evidence="5">
    <location>
        <begin position="273"/>
        <end position="458"/>
    </location>
</feature>
<reference evidence="7" key="1">
    <citation type="journal article" date="2023" name="Nat. Microbiol.">
        <title>Babesia duncani multi-omics identifies virulence factors and drug targets.</title>
        <authorList>
            <person name="Singh P."/>
            <person name="Lonardi S."/>
            <person name="Liang Q."/>
            <person name="Vydyam P."/>
            <person name="Khabirova E."/>
            <person name="Fang T."/>
            <person name="Gihaz S."/>
            <person name="Thekkiniath J."/>
            <person name="Munshi M."/>
            <person name="Abel S."/>
            <person name="Ciampossin L."/>
            <person name="Batugedara G."/>
            <person name="Gupta M."/>
            <person name="Lu X.M."/>
            <person name="Lenz T."/>
            <person name="Chakravarty S."/>
            <person name="Cornillot E."/>
            <person name="Hu Y."/>
            <person name="Ma W."/>
            <person name="Gonzalez L.M."/>
            <person name="Sanchez S."/>
            <person name="Estrada K."/>
            <person name="Sanchez-Flores A."/>
            <person name="Montero E."/>
            <person name="Harb O.S."/>
            <person name="Le Roch K.G."/>
            <person name="Mamoun C.B."/>
        </authorList>
    </citation>
    <scope>NUCLEOTIDE SEQUENCE</scope>
    <source>
        <strain evidence="7">WA1</strain>
    </source>
</reference>
<keyword evidence="2" id="KW-0378">Hydrolase</keyword>
<dbReference type="PANTHER" id="PTHR47961">
    <property type="entry name" value="DNA POLYMERASE THETA, PUTATIVE (AFU_ORTHOLOGUE AFUA_1G05260)-RELATED"/>
    <property type="match status" value="1"/>
</dbReference>
<dbReference type="Gene3D" id="1.10.10.10">
    <property type="entry name" value="Winged helix-like DNA-binding domain superfamily/Winged helix DNA-binding domain"/>
    <property type="match status" value="2"/>
</dbReference>
<evidence type="ECO:0000256" key="2">
    <source>
        <dbReference type="ARBA" id="ARBA00022801"/>
    </source>
</evidence>
<dbReference type="GeneID" id="94335061"/>
<dbReference type="InterPro" id="IPR035892">
    <property type="entry name" value="C2_domain_sf"/>
</dbReference>
<dbReference type="RefSeq" id="XP_067804602.1">
    <property type="nucleotide sequence ID" value="XM_067945811.1"/>
</dbReference>
<dbReference type="Gene3D" id="1.10.3380.10">
    <property type="entry name" value="Sec63 N-terminal domain-like domain"/>
    <property type="match status" value="2"/>
</dbReference>